<proteinExistence type="predicted"/>
<protein>
    <submittedName>
        <fullName evidence="3">Gamma-mobile-trio recombinase GmtY</fullName>
    </submittedName>
</protein>
<evidence type="ECO:0000313" key="3">
    <source>
        <dbReference type="EMBL" id="MEZ2738003.1"/>
    </source>
</evidence>
<comment type="caution">
    <text evidence="3">The sequence shown here is derived from an EMBL/GenBank/DDBJ whole genome shotgun (WGS) entry which is preliminary data.</text>
</comment>
<evidence type="ECO:0000313" key="4">
    <source>
        <dbReference type="Proteomes" id="UP001567350"/>
    </source>
</evidence>
<accession>A0ABV4I812</accession>
<dbReference type="RefSeq" id="WP_370890047.1">
    <property type="nucleotide sequence ID" value="NZ_JBGJLR010000001.1"/>
</dbReference>
<dbReference type="Pfam" id="PF00589">
    <property type="entry name" value="Phage_integrase"/>
    <property type="match status" value="1"/>
</dbReference>
<reference evidence="3 4" key="1">
    <citation type="submission" date="2024-08" db="EMBL/GenBank/DDBJ databases">
        <authorList>
            <person name="Feng Z."/>
            <person name="Ronholm J."/>
        </authorList>
    </citation>
    <scope>NUCLEOTIDE SEQUENCE [LARGE SCALE GENOMIC DNA]</scope>
    <source>
        <strain evidence="3 4">4-AB0-8</strain>
    </source>
</reference>
<evidence type="ECO:0000259" key="2">
    <source>
        <dbReference type="PROSITE" id="PS51898"/>
    </source>
</evidence>
<feature type="domain" description="Tyr recombinase" evidence="2">
    <location>
        <begin position="194"/>
        <end position="450"/>
    </location>
</feature>
<dbReference type="SUPFAM" id="SSF56349">
    <property type="entry name" value="DNA breaking-rejoining enzymes"/>
    <property type="match status" value="1"/>
</dbReference>
<organism evidence="3 4">
    <name type="scientific">Comamonas jiangduensis</name>
    <dbReference type="NCBI Taxonomy" id="1194168"/>
    <lineage>
        <taxon>Bacteria</taxon>
        <taxon>Pseudomonadati</taxon>
        <taxon>Pseudomonadota</taxon>
        <taxon>Betaproteobacteria</taxon>
        <taxon>Burkholderiales</taxon>
        <taxon>Comamonadaceae</taxon>
        <taxon>Comamonas</taxon>
    </lineage>
</organism>
<dbReference type="InterPro" id="IPR013762">
    <property type="entry name" value="Integrase-like_cat_sf"/>
</dbReference>
<dbReference type="InterPro" id="IPR011010">
    <property type="entry name" value="DNA_brk_join_enz"/>
</dbReference>
<keyword evidence="1" id="KW-0233">DNA recombination</keyword>
<evidence type="ECO:0000256" key="1">
    <source>
        <dbReference type="ARBA" id="ARBA00023172"/>
    </source>
</evidence>
<dbReference type="Proteomes" id="UP001567350">
    <property type="component" value="Unassembled WGS sequence"/>
</dbReference>
<name>A0ABV4I812_9BURK</name>
<sequence length="474" mass="53410">MRSLHGHAHLCLIVSDEERSGKPVHLIVANGTPVWPLFHYFQSRNLDFSTESTYAHAIGLLIDFMAAKAHEFAEVGDRSRMLNSFAHALLYGTIREGDDPTGLWWHARKQQRVKRLLSLVCEISDWLHQRYETDAINPFNRPASVAEQIAFWRRWNTAKSASLLNHVKNWAAAESTSKMARAVSLPGNVPIVADAPPAFPEEHVECLLFEGFMLSGGHRQTLPWMRWNLRDILITLLMHYGGLRVSEPMHLWVDDVFIDPNNPKAARVLVHHPSDGSYNHTDLLTGTLTSSTRADYLQVRYNRRPLTEVTGKGHAGWKNSLLTHRTRHAFEVFWFPQSIGELFLSLYRMYIQYVRPVSLNHPYLFVTQDGAPLGVGSFSKSHSSAVRRIDLEPVKELGTSPHGHRHAYGQRLKKGGLSTKEIQVAMHHVSPSSQDVYTQSSATDVREAIETAMPKLAAAGFPFNGPALLMPSID</sequence>
<dbReference type="InterPro" id="IPR002104">
    <property type="entry name" value="Integrase_catalytic"/>
</dbReference>
<dbReference type="CDD" id="cd00397">
    <property type="entry name" value="DNA_BRE_C"/>
    <property type="match status" value="1"/>
</dbReference>
<dbReference type="NCBIfam" id="NF040693">
    <property type="entry name" value="recomb_GmtY"/>
    <property type="match status" value="1"/>
</dbReference>
<dbReference type="EMBL" id="JBGJLR010000001">
    <property type="protein sequence ID" value="MEZ2738003.1"/>
    <property type="molecule type" value="Genomic_DNA"/>
</dbReference>
<dbReference type="PROSITE" id="PS51898">
    <property type="entry name" value="TYR_RECOMBINASE"/>
    <property type="match status" value="1"/>
</dbReference>
<keyword evidence="4" id="KW-1185">Reference proteome</keyword>
<dbReference type="Gene3D" id="1.10.443.10">
    <property type="entry name" value="Intergrase catalytic core"/>
    <property type="match status" value="1"/>
</dbReference>
<gene>
    <name evidence="3" type="primary">gmtY</name>
    <name evidence="3" type="ORF">ACBP88_00795</name>
</gene>